<accession>A0A3N4HFP1</accession>
<evidence type="ECO:0000256" key="1">
    <source>
        <dbReference type="SAM" id="MobiDB-lite"/>
    </source>
</evidence>
<dbReference type="EMBL" id="ML119839">
    <property type="protein sequence ID" value="RPA72953.1"/>
    <property type="molecule type" value="Genomic_DNA"/>
</dbReference>
<proteinExistence type="predicted"/>
<feature type="region of interest" description="Disordered" evidence="1">
    <location>
        <begin position="386"/>
        <end position="432"/>
    </location>
</feature>
<feature type="region of interest" description="Disordered" evidence="1">
    <location>
        <begin position="76"/>
        <end position="130"/>
    </location>
</feature>
<feature type="compositionally biased region" description="Polar residues" evidence="1">
    <location>
        <begin position="417"/>
        <end position="432"/>
    </location>
</feature>
<keyword evidence="3" id="KW-1185">Reference proteome</keyword>
<name>A0A3N4HFP1_ASCIM</name>
<evidence type="ECO:0000313" key="2">
    <source>
        <dbReference type="EMBL" id="RPA72953.1"/>
    </source>
</evidence>
<reference evidence="2 3" key="1">
    <citation type="journal article" date="2018" name="Nat. Ecol. Evol.">
        <title>Pezizomycetes genomes reveal the molecular basis of ectomycorrhizal truffle lifestyle.</title>
        <authorList>
            <person name="Murat C."/>
            <person name="Payen T."/>
            <person name="Noel B."/>
            <person name="Kuo A."/>
            <person name="Morin E."/>
            <person name="Chen J."/>
            <person name="Kohler A."/>
            <person name="Krizsan K."/>
            <person name="Balestrini R."/>
            <person name="Da Silva C."/>
            <person name="Montanini B."/>
            <person name="Hainaut M."/>
            <person name="Levati E."/>
            <person name="Barry K.W."/>
            <person name="Belfiori B."/>
            <person name="Cichocki N."/>
            <person name="Clum A."/>
            <person name="Dockter R.B."/>
            <person name="Fauchery L."/>
            <person name="Guy J."/>
            <person name="Iotti M."/>
            <person name="Le Tacon F."/>
            <person name="Lindquist E.A."/>
            <person name="Lipzen A."/>
            <person name="Malagnac F."/>
            <person name="Mello A."/>
            <person name="Molinier V."/>
            <person name="Miyauchi S."/>
            <person name="Poulain J."/>
            <person name="Riccioni C."/>
            <person name="Rubini A."/>
            <person name="Sitrit Y."/>
            <person name="Splivallo R."/>
            <person name="Traeger S."/>
            <person name="Wang M."/>
            <person name="Zifcakova L."/>
            <person name="Wipf D."/>
            <person name="Zambonelli A."/>
            <person name="Paolocci F."/>
            <person name="Nowrousian M."/>
            <person name="Ottonello S."/>
            <person name="Baldrian P."/>
            <person name="Spatafora J.W."/>
            <person name="Henrissat B."/>
            <person name="Nagy L.G."/>
            <person name="Aury J.M."/>
            <person name="Wincker P."/>
            <person name="Grigoriev I.V."/>
            <person name="Bonfante P."/>
            <person name="Martin F.M."/>
        </authorList>
    </citation>
    <scope>NUCLEOTIDE SEQUENCE [LARGE SCALE GENOMIC DNA]</scope>
    <source>
        <strain evidence="2 3">RN42</strain>
    </source>
</reference>
<feature type="compositionally biased region" description="Polar residues" evidence="1">
    <location>
        <begin position="112"/>
        <end position="127"/>
    </location>
</feature>
<dbReference type="Proteomes" id="UP000275078">
    <property type="component" value="Unassembled WGS sequence"/>
</dbReference>
<organism evidence="2 3">
    <name type="scientific">Ascobolus immersus RN42</name>
    <dbReference type="NCBI Taxonomy" id="1160509"/>
    <lineage>
        <taxon>Eukaryota</taxon>
        <taxon>Fungi</taxon>
        <taxon>Dikarya</taxon>
        <taxon>Ascomycota</taxon>
        <taxon>Pezizomycotina</taxon>
        <taxon>Pezizomycetes</taxon>
        <taxon>Pezizales</taxon>
        <taxon>Ascobolaceae</taxon>
        <taxon>Ascobolus</taxon>
    </lineage>
</organism>
<gene>
    <name evidence="2" type="ORF">BJ508DRAFT_334551</name>
</gene>
<sequence length="432" mass="47770">MLDIEKGEAYLSLFRQLKTAKTEAILQTKGETTSDLKPNTDDDFKQWVSGVFEEEEEPLAETPNTNAIAQSLHNNSFDVEPSTGHHVSTPNDQYRYEDQPPELQGQILGRTRPSNMPANNESYSDASVASPATDPPSCAFRTVEIFHDYHNIFNSEGSVDRAVVAEKAELALSNHPQQTLRDTPLPFGYPDVHEHEGQGSQMSSQTNTQPVTHDSFDILEQGGDYYLKPQTGEPLRHGNGVFFNDLSNPVHTSLTSADPIQQDILSGNCQQQPSVLHSSHGTAPSFNTLLDLQSSHDHASAPANSMVQSLKLPQIHPRNTCQENEDFGVGQSHHLWNIPVSHNTFQSGNGLSSLQRHQPYSGQSNVPHNQLSGAFRGFMQGELGFSDRQGPQYFSDKNSQSHHMGTVSVHPHPENYQKYTRSSQPSQAPSIL</sequence>
<evidence type="ECO:0000313" key="3">
    <source>
        <dbReference type="Proteomes" id="UP000275078"/>
    </source>
</evidence>
<dbReference type="AlphaFoldDB" id="A0A3N4HFP1"/>
<protein>
    <submittedName>
        <fullName evidence="2">Uncharacterized protein</fullName>
    </submittedName>
</protein>